<keyword evidence="2" id="KW-1185">Reference proteome</keyword>
<evidence type="ECO:0000313" key="1">
    <source>
        <dbReference type="EMBL" id="KAI3366889.1"/>
    </source>
</evidence>
<dbReference type="Proteomes" id="UP000831701">
    <property type="component" value="Chromosome 10"/>
</dbReference>
<accession>A0ACB8WGH9</accession>
<proteinExistence type="predicted"/>
<reference evidence="1" key="1">
    <citation type="submission" date="2022-04" db="EMBL/GenBank/DDBJ databases">
        <title>Jade perch genome.</title>
        <authorList>
            <person name="Chao B."/>
        </authorList>
    </citation>
    <scope>NUCLEOTIDE SEQUENCE</scope>
    <source>
        <strain evidence="1">CB-2022</strain>
    </source>
</reference>
<dbReference type="EMBL" id="CM041540">
    <property type="protein sequence ID" value="KAI3366889.1"/>
    <property type="molecule type" value="Genomic_DNA"/>
</dbReference>
<organism evidence="1 2">
    <name type="scientific">Scortum barcoo</name>
    <name type="common">barcoo grunter</name>
    <dbReference type="NCBI Taxonomy" id="214431"/>
    <lineage>
        <taxon>Eukaryota</taxon>
        <taxon>Metazoa</taxon>
        <taxon>Chordata</taxon>
        <taxon>Craniata</taxon>
        <taxon>Vertebrata</taxon>
        <taxon>Euteleostomi</taxon>
        <taxon>Actinopterygii</taxon>
        <taxon>Neopterygii</taxon>
        <taxon>Teleostei</taxon>
        <taxon>Neoteleostei</taxon>
        <taxon>Acanthomorphata</taxon>
        <taxon>Eupercaria</taxon>
        <taxon>Centrarchiformes</taxon>
        <taxon>Terapontoidei</taxon>
        <taxon>Terapontidae</taxon>
        <taxon>Scortum</taxon>
    </lineage>
</organism>
<comment type="caution">
    <text evidence="1">The sequence shown here is derived from an EMBL/GenBank/DDBJ whole genome shotgun (WGS) entry which is preliminary data.</text>
</comment>
<sequence>MAWPVERVSSFKFLGTHISENLSWTTNTSSLIKKAHQRLPEDTEEEPPVHCHPRQLLPVCDREYPNQLHHSLVWELLCHGPQGTAEGVSPRKDKITTYPKSEAMDEQGSAASAEGA</sequence>
<evidence type="ECO:0000313" key="2">
    <source>
        <dbReference type="Proteomes" id="UP000831701"/>
    </source>
</evidence>
<protein>
    <submittedName>
        <fullName evidence="1">Uncharacterized protein</fullName>
    </submittedName>
</protein>
<gene>
    <name evidence="1" type="ORF">L3Q82_009532</name>
</gene>
<name>A0ACB8WGH9_9TELE</name>